<dbReference type="RefSeq" id="XP_056522315.1">
    <property type="nucleotide sequence ID" value="XM_056665365.1"/>
</dbReference>
<dbReference type="GO" id="GO:0005737">
    <property type="term" value="C:cytoplasm"/>
    <property type="evidence" value="ECO:0007669"/>
    <property type="project" value="TreeGrafter"/>
</dbReference>
<dbReference type="GO" id="GO:0044550">
    <property type="term" value="P:secondary metabolite biosynthetic process"/>
    <property type="evidence" value="ECO:0007669"/>
    <property type="project" value="TreeGrafter"/>
</dbReference>
<dbReference type="Gene3D" id="3.30.559.30">
    <property type="entry name" value="Nonribosomal peptide synthetase, condensation domain"/>
    <property type="match status" value="1"/>
</dbReference>
<dbReference type="InterPro" id="IPR000873">
    <property type="entry name" value="AMP-dep_synth/lig_dom"/>
</dbReference>
<dbReference type="GO" id="GO:0043041">
    <property type="term" value="P:amino acid activation for nonribosomal peptide biosynthetic process"/>
    <property type="evidence" value="ECO:0007669"/>
    <property type="project" value="TreeGrafter"/>
</dbReference>
<dbReference type="Proteomes" id="UP001149079">
    <property type="component" value="Unassembled WGS sequence"/>
</dbReference>
<dbReference type="GeneID" id="81404535"/>
<evidence type="ECO:0000313" key="6">
    <source>
        <dbReference type="Proteomes" id="UP001149079"/>
    </source>
</evidence>
<feature type="domain" description="Condensation" evidence="4">
    <location>
        <begin position="2"/>
        <end position="160"/>
    </location>
</feature>
<evidence type="ECO:0000313" key="5">
    <source>
        <dbReference type="EMBL" id="KAJ5135343.1"/>
    </source>
</evidence>
<evidence type="ECO:0000256" key="1">
    <source>
        <dbReference type="ARBA" id="ARBA00022450"/>
    </source>
</evidence>
<dbReference type="GO" id="GO:0016874">
    <property type="term" value="F:ligase activity"/>
    <property type="evidence" value="ECO:0007669"/>
    <property type="project" value="UniProtKB-KW"/>
</dbReference>
<dbReference type="Pfam" id="PF00668">
    <property type="entry name" value="Condensation"/>
    <property type="match status" value="1"/>
</dbReference>
<evidence type="ECO:0000256" key="2">
    <source>
        <dbReference type="ARBA" id="ARBA00022553"/>
    </source>
</evidence>
<protein>
    <recommendedName>
        <fullName evidence="7">AMP-dependent synthetase/ligase domain-containing protein</fullName>
    </recommendedName>
</protein>
<organism evidence="5 6">
    <name type="scientific">Penicillium bovifimosum</name>
    <dbReference type="NCBI Taxonomy" id="126998"/>
    <lineage>
        <taxon>Eukaryota</taxon>
        <taxon>Fungi</taxon>
        <taxon>Dikarya</taxon>
        <taxon>Ascomycota</taxon>
        <taxon>Pezizomycotina</taxon>
        <taxon>Eurotiomycetes</taxon>
        <taxon>Eurotiomycetidae</taxon>
        <taxon>Eurotiales</taxon>
        <taxon>Aspergillaceae</taxon>
        <taxon>Penicillium</taxon>
    </lineage>
</organism>
<dbReference type="OrthoDB" id="416786at2759"/>
<dbReference type="Pfam" id="PF00501">
    <property type="entry name" value="AMP-binding"/>
    <property type="match status" value="1"/>
</dbReference>
<sequence length="316" mass="34906">MEDAIFGTILSGRNEPIQGIRDLIGPTVATVPVRVKFDVGDTVQEYLEKLQNDSEERKSFGQCGLHAISKLSDDAKRACSFQTLFVVQPGEESHAVRNGVGAWQRVEADIGRSSYALTIQCFLNRTGTRVVAAFDSSVLETWRVQRLIQQLCFVVEQLSRSDGSQLVSDFIGVVAADDLQKIWKWNAAVPAPVETRIYDFISENARNQPLAPAICAWDGELTYAQLDSLSTQLADRLVSSGVRQEVLVPLCFEKSMWMAVAMLGVMKSGGAFVPLDVSQAADRARLILEEIEPTVVVVSKRNQHLVHQLGYHTGRV</sequence>
<evidence type="ECO:0000259" key="3">
    <source>
        <dbReference type="Pfam" id="PF00501"/>
    </source>
</evidence>
<dbReference type="SUPFAM" id="SSF56801">
    <property type="entry name" value="Acetyl-CoA synthetase-like"/>
    <property type="match status" value="1"/>
</dbReference>
<keyword evidence="2" id="KW-0597">Phosphoprotein</keyword>
<feature type="domain" description="AMP-dependent synthetase/ligase" evidence="3">
    <location>
        <begin position="203"/>
        <end position="301"/>
    </location>
</feature>
<reference evidence="5" key="1">
    <citation type="submission" date="2022-11" db="EMBL/GenBank/DDBJ databases">
        <authorList>
            <person name="Petersen C."/>
        </authorList>
    </citation>
    <scope>NUCLEOTIDE SEQUENCE</scope>
    <source>
        <strain evidence="5">IBT 22155</strain>
    </source>
</reference>
<keyword evidence="1" id="KW-0596">Phosphopantetheine</keyword>
<name>A0A9W9H0V2_9EURO</name>
<accession>A0A9W9H0V2</accession>
<evidence type="ECO:0000259" key="4">
    <source>
        <dbReference type="Pfam" id="PF00668"/>
    </source>
</evidence>
<comment type="caution">
    <text evidence="5">The sequence shown here is derived from an EMBL/GenBank/DDBJ whole genome shotgun (WGS) entry which is preliminary data.</text>
</comment>
<dbReference type="SUPFAM" id="SSF52777">
    <property type="entry name" value="CoA-dependent acyltransferases"/>
    <property type="match status" value="1"/>
</dbReference>
<dbReference type="AlphaFoldDB" id="A0A9W9H0V2"/>
<gene>
    <name evidence="5" type="ORF">N7515_004621</name>
</gene>
<reference evidence="5" key="2">
    <citation type="journal article" date="2023" name="IMA Fungus">
        <title>Comparative genomic study of the Penicillium genus elucidates a diverse pangenome and 15 lateral gene transfer events.</title>
        <authorList>
            <person name="Petersen C."/>
            <person name="Sorensen T."/>
            <person name="Nielsen M.R."/>
            <person name="Sondergaard T.E."/>
            <person name="Sorensen J.L."/>
            <person name="Fitzpatrick D.A."/>
            <person name="Frisvad J.C."/>
            <person name="Nielsen K.L."/>
        </authorList>
    </citation>
    <scope>NUCLEOTIDE SEQUENCE</scope>
    <source>
        <strain evidence="5">IBT 22155</strain>
    </source>
</reference>
<dbReference type="InterPro" id="IPR001242">
    <property type="entry name" value="Condensation_dom"/>
</dbReference>
<dbReference type="Gene3D" id="3.40.50.980">
    <property type="match status" value="2"/>
</dbReference>
<dbReference type="PANTHER" id="PTHR45527">
    <property type="entry name" value="NONRIBOSOMAL PEPTIDE SYNTHETASE"/>
    <property type="match status" value="1"/>
</dbReference>
<evidence type="ECO:0008006" key="7">
    <source>
        <dbReference type="Google" id="ProtNLM"/>
    </source>
</evidence>
<dbReference type="GO" id="GO:0031177">
    <property type="term" value="F:phosphopantetheine binding"/>
    <property type="evidence" value="ECO:0007669"/>
    <property type="project" value="TreeGrafter"/>
</dbReference>
<keyword evidence="6" id="KW-1185">Reference proteome</keyword>
<dbReference type="PANTHER" id="PTHR45527:SF1">
    <property type="entry name" value="FATTY ACID SYNTHASE"/>
    <property type="match status" value="1"/>
</dbReference>
<dbReference type="EMBL" id="JAPQKL010000004">
    <property type="protein sequence ID" value="KAJ5135343.1"/>
    <property type="molecule type" value="Genomic_DNA"/>
</dbReference>
<proteinExistence type="predicted"/>